<organism evidence="3 4">
    <name type="scientific">Ancylostoma caninum</name>
    <name type="common">Dog hookworm</name>
    <dbReference type="NCBI Taxonomy" id="29170"/>
    <lineage>
        <taxon>Eukaryota</taxon>
        <taxon>Metazoa</taxon>
        <taxon>Ecdysozoa</taxon>
        <taxon>Nematoda</taxon>
        <taxon>Chromadorea</taxon>
        <taxon>Rhabditida</taxon>
        <taxon>Rhabditina</taxon>
        <taxon>Rhabditomorpha</taxon>
        <taxon>Strongyloidea</taxon>
        <taxon>Ancylostomatidae</taxon>
        <taxon>Ancylostomatinae</taxon>
        <taxon>Ancylostoma</taxon>
    </lineage>
</organism>
<dbReference type="Pfam" id="PF00144">
    <property type="entry name" value="Beta-lactamase"/>
    <property type="match status" value="1"/>
</dbReference>
<evidence type="ECO:0000313" key="3">
    <source>
        <dbReference type="EMBL" id="RCN52655.1"/>
    </source>
</evidence>
<dbReference type="PANTHER" id="PTHR43319:SF3">
    <property type="entry name" value="BETA-LACTAMASE-RELATED DOMAIN-CONTAINING PROTEIN"/>
    <property type="match status" value="1"/>
</dbReference>
<keyword evidence="1" id="KW-0472">Membrane</keyword>
<evidence type="ECO:0000259" key="2">
    <source>
        <dbReference type="Pfam" id="PF00144"/>
    </source>
</evidence>
<evidence type="ECO:0000313" key="4">
    <source>
        <dbReference type="Proteomes" id="UP000252519"/>
    </source>
</evidence>
<protein>
    <recommendedName>
        <fullName evidence="2">Beta-lactamase-related domain-containing protein</fullName>
    </recommendedName>
</protein>
<comment type="caution">
    <text evidence="3">The sequence shown here is derived from an EMBL/GenBank/DDBJ whole genome shotgun (WGS) entry which is preliminary data.</text>
</comment>
<feature type="transmembrane region" description="Helical" evidence="1">
    <location>
        <begin position="125"/>
        <end position="149"/>
    </location>
</feature>
<feature type="transmembrane region" description="Helical" evidence="1">
    <location>
        <begin position="41"/>
        <end position="60"/>
    </location>
</feature>
<name>A0A368HBL8_ANCCA</name>
<keyword evidence="4" id="KW-1185">Reference proteome</keyword>
<dbReference type="Proteomes" id="UP000252519">
    <property type="component" value="Unassembled WGS sequence"/>
</dbReference>
<dbReference type="OrthoDB" id="5946976at2759"/>
<reference evidence="3 4" key="1">
    <citation type="submission" date="2014-10" db="EMBL/GenBank/DDBJ databases">
        <title>Draft genome of the hookworm Ancylostoma caninum.</title>
        <authorList>
            <person name="Mitreva M."/>
        </authorList>
    </citation>
    <scope>NUCLEOTIDE SEQUENCE [LARGE SCALE GENOMIC DNA]</scope>
    <source>
        <strain evidence="3 4">Baltimore</strain>
    </source>
</reference>
<dbReference type="Gene3D" id="3.40.710.10">
    <property type="entry name" value="DD-peptidase/beta-lactamase superfamily"/>
    <property type="match status" value="1"/>
</dbReference>
<accession>A0A368HBL8</accession>
<dbReference type="SUPFAM" id="SSF56601">
    <property type="entry name" value="beta-lactamase/transpeptidase-like"/>
    <property type="match status" value="1"/>
</dbReference>
<keyword evidence="1" id="KW-0812">Transmembrane</keyword>
<dbReference type="STRING" id="29170.A0A368HBL8"/>
<dbReference type="InterPro" id="IPR052907">
    <property type="entry name" value="Beta-lactamase/esterase"/>
</dbReference>
<dbReference type="AlphaFoldDB" id="A0A368HBL8"/>
<dbReference type="EMBL" id="JOJR01000005">
    <property type="protein sequence ID" value="RCN52655.1"/>
    <property type="molecule type" value="Genomic_DNA"/>
</dbReference>
<dbReference type="InterPro" id="IPR012338">
    <property type="entry name" value="Beta-lactam/transpept-like"/>
</dbReference>
<proteinExistence type="predicted"/>
<gene>
    <name evidence="3" type="ORF">ANCCAN_01031</name>
</gene>
<feature type="domain" description="Beta-lactamase-related" evidence="2">
    <location>
        <begin position="80"/>
        <end position="155"/>
    </location>
</feature>
<dbReference type="PANTHER" id="PTHR43319">
    <property type="entry name" value="BETA-LACTAMASE-RELATED"/>
    <property type="match status" value="1"/>
</dbReference>
<dbReference type="InterPro" id="IPR001466">
    <property type="entry name" value="Beta-lactam-related"/>
</dbReference>
<keyword evidence="1" id="KW-1133">Transmembrane helix</keyword>
<sequence>MPPPNLKEELCTFINSARIPYLFMKYRVASGIQNTAMINRLGPLHFVALALGVLWCYWYTRKQPVELHGYTHPRFEAVRKMFRDMIQSDREGAAMAVLHKNELVVDLYGGYADRKSNKLWTKDTMAVAFSTTKIWAGLTAAILASRGLLQYDMKVMLK</sequence>
<evidence type="ECO:0000256" key="1">
    <source>
        <dbReference type="SAM" id="Phobius"/>
    </source>
</evidence>